<keyword evidence="2" id="KW-0378">Hydrolase</keyword>
<dbReference type="InterPro" id="IPR023631">
    <property type="entry name" value="Amidase_dom"/>
</dbReference>
<comment type="caution">
    <text evidence="5">The sequence shown here is derived from an EMBL/GenBank/DDBJ whole genome shotgun (WGS) entry which is preliminary data.</text>
</comment>
<dbReference type="Proteomes" id="UP000292702">
    <property type="component" value="Unassembled WGS sequence"/>
</dbReference>
<evidence type="ECO:0000313" key="6">
    <source>
        <dbReference type="Proteomes" id="UP000292702"/>
    </source>
</evidence>
<evidence type="ECO:0000256" key="3">
    <source>
        <dbReference type="SAM" id="MobiDB-lite"/>
    </source>
</evidence>
<dbReference type="AlphaFoldDB" id="A0A4R0RX91"/>
<evidence type="ECO:0000256" key="2">
    <source>
        <dbReference type="ARBA" id="ARBA00022801"/>
    </source>
</evidence>
<dbReference type="OrthoDB" id="6428749at2759"/>
<dbReference type="STRING" id="92696.A0A4R0RX91"/>
<dbReference type="EMBL" id="RWJN01000004">
    <property type="protein sequence ID" value="TCD71575.1"/>
    <property type="molecule type" value="Genomic_DNA"/>
</dbReference>
<sequence>MEVVRDALVAAGHTVVDWKPHRHHELCNTLNAIWDVGPEDFAHATASTHEPILTTMNPGPGRGSRPPQPGSANVREYLTIWEDTAQGTGTGRPVDAIISPVAPYAAPPHGLNRNSSYTAVWNALDYPTYAFPVTRVDPLQDAKKPPHAFLSVRDQKNYALYDPSTFENAPVGLQLSGRTLEDEAVIGMAELVDRTVKAYYKQAPPHPPHPPQQAGSGARSKL</sequence>
<keyword evidence="6" id="KW-1185">Reference proteome</keyword>
<organism evidence="5 6">
    <name type="scientific">Steccherinum ochraceum</name>
    <dbReference type="NCBI Taxonomy" id="92696"/>
    <lineage>
        <taxon>Eukaryota</taxon>
        <taxon>Fungi</taxon>
        <taxon>Dikarya</taxon>
        <taxon>Basidiomycota</taxon>
        <taxon>Agaricomycotina</taxon>
        <taxon>Agaricomycetes</taxon>
        <taxon>Polyporales</taxon>
        <taxon>Steccherinaceae</taxon>
        <taxon>Steccherinum</taxon>
    </lineage>
</organism>
<gene>
    <name evidence="5" type="ORF">EIP91_007322</name>
</gene>
<proteinExistence type="inferred from homology"/>
<evidence type="ECO:0000259" key="4">
    <source>
        <dbReference type="Pfam" id="PF01425"/>
    </source>
</evidence>
<feature type="region of interest" description="Disordered" evidence="3">
    <location>
        <begin position="51"/>
        <end position="72"/>
    </location>
</feature>
<name>A0A4R0RX91_9APHY</name>
<accession>A0A4R0RX91</accession>
<reference evidence="5 6" key="1">
    <citation type="submission" date="2018-11" db="EMBL/GenBank/DDBJ databases">
        <title>Genome assembly of Steccherinum ochraceum LE-BIN_3174, the white-rot fungus of the Steccherinaceae family (The Residual Polyporoid clade, Polyporales, Basidiomycota).</title>
        <authorList>
            <person name="Fedorova T.V."/>
            <person name="Glazunova O.A."/>
            <person name="Landesman E.O."/>
            <person name="Moiseenko K.V."/>
            <person name="Psurtseva N.V."/>
            <person name="Savinova O.S."/>
            <person name="Shakhova N.V."/>
            <person name="Tyazhelova T.V."/>
            <person name="Vasina D.V."/>
        </authorList>
    </citation>
    <scope>NUCLEOTIDE SEQUENCE [LARGE SCALE GENOMIC DNA]</scope>
    <source>
        <strain evidence="5 6">LE-BIN_3174</strain>
    </source>
</reference>
<dbReference type="Pfam" id="PF01425">
    <property type="entry name" value="Amidase"/>
    <property type="match status" value="1"/>
</dbReference>
<dbReference type="PANTHER" id="PTHR46072">
    <property type="entry name" value="AMIDASE-RELATED-RELATED"/>
    <property type="match status" value="1"/>
</dbReference>
<comment type="similarity">
    <text evidence="1">Belongs to the amidase family.</text>
</comment>
<dbReference type="GO" id="GO:0016787">
    <property type="term" value="F:hydrolase activity"/>
    <property type="evidence" value="ECO:0007669"/>
    <property type="project" value="UniProtKB-KW"/>
</dbReference>
<protein>
    <recommendedName>
        <fullName evidence="4">Amidase domain-containing protein</fullName>
    </recommendedName>
</protein>
<dbReference type="InterPro" id="IPR036928">
    <property type="entry name" value="AS_sf"/>
</dbReference>
<feature type="region of interest" description="Disordered" evidence="3">
    <location>
        <begin position="201"/>
        <end position="222"/>
    </location>
</feature>
<dbReference type="SUPFAM" id="SSF75304">
    <property type="entry name" value="Amidase signature (AS) enzymes"/>
    <property type="match status" value="1"/>
</dbReference>
<evidence type="ECO:0000256" key="1">
    <source>
        <dbReference type="ARBA" id="ARBA00009199"/>
    </source>
</evidence>
<dbReference type="Gene3D" id="3.90.1300.10">
    <property type="entry name" value="Amidase signature (AS) domain"/>
    <property type="match status" value="1"/>
</dbReference>
<evidence type="ECO:0000313" key="5">
    <source>
        <dbReference type="EMBL" id="TCD71575.1"/>
    </source>
</evidence>
<feature type="domain" description="Amidase" evidence="4">
    <location>
        <begin position="3"/>
        <end position="185"/>
    </location>
</feature>